<keyword evidence="2" id="KW-1185">Reference proteome</keyword>
<dbReference type="AlphaFoldDB" id="A0A812BQ41"/>
<dbReference type="EMBL" id="CAHIKZ030000804">
    <property type="protein sequence ID" value="CAE1239581.1"/>
    <property type="molecule type" value="Genomic_DNA"/>
</dbReference>
<organism evidence="1 2">
    <name type="scientific">Acanthosepion pharaonis</name>
    <name type="common">Pharaoh cuttlefish</name>
    <name type="synonym">Sepia pharaonis</name>
    <dbReference type="NCBI Taxonomy" id="158019"/>
    <lineage>
        <taxon>Eukaryota</taxon>
        <taxon>Metazoa</taxon>
        <taxon>Spiralia</taxon>
        <taxon>Lophotrochozoa</taxon>
        <taxon>Mollusca</taxon>
        <taxon>Cephalopoda</taxon>
        <taxon>Coleoidea</taxon>
        <taxon>Decapodiformes</taxon>
        <taxon>Sepiida</taxon>
        <taxon>Sepiina</taxon>
        <taxon>Sepiidae</taxon>
        <taxon>Acanthosepion</taxon>
    </lineage>
</organism>
<comment type="caution">
    <text evidence="1">The sequence shown here is derived from an EMBL/GenBank/DDBJ whole genome shotgun (WGS) entry which is preliminary data.</text>
</comment>
<evidence type="ECO:0000313" key="2">
    <source>
        <dbReference type="Proteomes" id="UP000597762"/>
    </source>
</evidence>
<name>A0A812BQ41_ACAPH</name>
<protein>
    <submittedName>
        <fullName evidence="1">Uncharacterized protein</fullName>
    </submittedName>
</protein>
<proteinExistence type="predicted"/>
<evidence type="ECO:0000313" key="1">
    <source>
        <dbReference type="EMBL" id="CAE1239581.1"/>
    </source>
</evidence>
<reference evidence="1" key="1">
    <citation type="submission" date="2021-01" db="EMBL/GenBank/DDBJ databases">
        <authorList>
            <person name="Li R."/>
            <person name="Bekaert M."/>
        </authorList>
    </citation>
    <scope>NUCLEOTIDE SEQUENCE</scope>
    <source>
        <strain evidence="1">Farmed</strain>
    </source>
</reference>
<accession>A0A812BQ41</accession>
<sequence>MIKPFGILASDPEYARTGHEFHICFDRCDPRVVLTTYTLPPTSGCVWRHQFTDELISSSPQHVPEPPESPVKQSFLHAQNVASGAPYPLSRTSATSSSYQSNFLLCSSSIPSSYATVSSPNNRCCFSISTKTRTGLRPDTMTFTGSVASTNTLHFLVFSDLVFCLVTETPCFRKATLRRFIEGMLAFLSAAATTSRTKICLKVNQPFCSAIG</sequence>
<dbReference type="Proteomes" id="UP000597762">
    <property type="component" value="Unassembled WGS sequence"/>
</dbReference>
<gene>
    <name evidence="1" type="ORF">SPHA_21867</name>
</gene>